<comment type="function">
    <text evidence="4">Catalyzes the NADPH-dependent reduction of ketopantoate into pantoic acid.</text>
</comment>
<dbReference type="EC" id="1.1.1.169" evidence="4"/>
<dbReference type="InterPro" id="IPR013328">
    <property type="entry name" value="6PGD_dom2"/>
</dbReference>
<dbReference type="GO" id="GO:0005737">
    <property type="term" value="C:cytoplasm"/>
    <property type="evidence" value="ECO:0007669"/>
    <property type="project" value="TreeGrafter"/>
</dbReference>
<dbReference type="InterPro" id="IPR013332">
    <property type="entry name" value="KPR_N"/>
</dbReference>
<keyword evidence="3 4" id="KW-0560">Oxidoreductase</keyword>
<name>W2RI81_CYPE1</name>
<keyword evidence="5" id="KW-1133">Transmembrane helix</keyword>
<comment type="similarity">
    <text evidence="1 4">Belongs to the ketopantoate reductase family.</text>
</comment>
<evidence type="ECO:0000256" key="3">
    <source>
        <dbReference type="ARBA" id="ARBA00023002"/>
    </source>
</evidence>
<evidence type="ECO:0000313" key="9">
    <source>
        <dbReference type="Proteomes" id="UP000030752"/>
    </source>
</evidence>
<dbReference type="SUPFAM" id="SSF48179">
    <property type="entry name" value="6-phosphogluconate dehydrogenase C-terminal domain-like"/>
    <property type="match status" value="1"/>
</dbReference>
<reference evidence="8 9" key="1">
    <citation type="submission" date="2013-03" db="EMBL/GenBank/DDBJ databases">
        <title>The Genome Sequence of Phialophora europaea CBS 101466.</title>
        <authorList>
            <consortium name="The Broad Institute Genomics Platform"/>
            <person name="Cuomo C."/>
            <person name="de Hoog S."/>
            <person name="Gorbushina A."/>
            <person name="Walker B."/>
            <person name="Young S.K."/>
            <person name="Zeng Q."/>
            <person name="Gargeya S."/>
            <person name="Fitzgerald M."/>
            <person name="Haas B."/>
            <person name="Abouelleil A."/>
            <person name="Allen A.W."/>
            <person name="Alvarado L."/>
            <person name="Arachchi H.M."/>
            <person name="Berlin A.M."/>
            <person name="Chapman S.B."/>
            <person name="Gainer-Dewar J."/>
            <person name="Goldberg J."/>
            <person name="Griggs A."/>
            <person name="Gujja S."/>
            <person name="Hansen M."/>
            <person name="Howarth C."/>
            <person name="Imamovic A."/>
            <person name="Ireland A."/>
            <person name="Larimer J."/>
            <person name="McCowan C."/>
            <person name="Murphy C."/>
            <person name="Pearson M."/>
            <person name="Poon T.W."/>
            <person name="Priest M."/>
            <person name="Roberts A."/>
            <person name="Saif S."/>
            <person name="Shea T."/>
            <person name="Sisk P."/>
            <person name="Sykes S."/>
            <person name="Wortman J."/>
            <person name="Nusbaum C."/>
            <person name="Birren B."/>
        </authorList>
    </citation>
    <scope>NUCLEOTIDE SEQUENCE [LARGE SCALE GENOMIC DNA]</scope>
    <source>
        <strain evidence="8 9">CBS 101466</strain>
    </source>
</reference>
<dbReference type="InterPro" id="IPR036291">
    <property type="entry name" value="NAD(P)-bd_dom_sf"/>
</dbReference>
<dbReference type="InterPro" id="IPR013752">
    <property type="entry name" value="KPA_reductase"/>
</dbReference>
<dbReference type="NCBIfam" id="TIGR00745">
    <property type="entry name" value="apbA_panE"/>
    <property type="match status" value="1"/>
</dbReference>
<dbReference type="Pfam" id="PF02558">
    <property type="entry name" value="ApbA"/>
    <property type="match status" value="1"/>
</dbReference>
<dbReference type="InterPro" id="IPR051402">
    <property type="entry name" value="KPR-Related"/>
</dbReference>
<evidence type="ECO:0000313" key="8">
    <source>
        <dbReference type="EMBL" id="ETN36227.1"/>
    </source>
</evidence>
<dbReference type="Gene3D" id="1.10.1040.10">
    <property type="entry name" value="N-(1-d-carboxylethyl)-l-norvaline Dehydrogenase, domain 2"/>
    <property type="match status" value="1"/>
</dbReference>
<dbReference type="FunFam" id="1.10.1040.10:FF:000017">
    <property type="entry name" value="2-dehydropantoate 2-reductase"/>
    <property type="match status" value="1"/>
</dbReference>
<evidence type="ECO:0000259" key="7">
    <source>
        <dbReference type="Pfam" id="PF08546"/>
    </source>
</evidence>
<comment type="catalytic activity">
    <reaction evidence="4">
        <text>(R)-pantoate + NADP(+) = 2-dehydropantoate + NADPH + H(+)</text>
        <dbReference type="Rhea" id="RHEA:16233"/>
        <dbReference type="ChEBI" id="CHEBI:11561"/>
        <dbReference type="ChEBI" id="CHEBI:15378"/>
        <dbReference type="ChEBI" id="CHEBI:15980"/>
        <dbReference type="ChEBI" id="CHEBI:57783"/>
        <dbReference type="ChEBI" id="CHEBI:58349"/>
        <dbReference type="EC" id="1.1.1.169"/>
    </reaction>
</comment>
<dbReference type="GO" id="GO:0015940">
    <property type="term" value="P:pantothenate biosynthetic process"/>
    <property type="evidence" value="ECO:0007669"/>
    <property type="project" value="InterPro"/>
</dbReference>
<evidence type="ECO:0000256" key="5">
    <source>
        <dbReference type="SAM" id="Phobius"/>
    </source>
</evidence>
<proteinExistence type="inferred from homology"/>
<evidence type="ECO:0000259" key="6">
    <source>
        <dbReference type="Pfam" id="PF02558"/>
    </source>
</evidence>
<dbReference type="InterPro" id="IPR008927">
    <property type="entry name" value="6-PGluconate_DH-like_C_sf"/>
</dbReference>
<evidence type="ECO:0000256" key="1">
    <source>
        <dbReference type="ARBA" id="ARBA00007870"/>
    </source>
</evidence>
<feature type="domain" description="Ketopantoate reductase N-terminal" evidence="6">
    <location>
        <begin position="7"/>
        <end position="157"/>
    </location>
</feature>
<dbReference type="GeneID" id="19975843"/>
<keyword evidence="5" id="KW-0812">Transmembrane</keyword>
<dbReference type="GO" id="GO:0008677">
    <property type="term" value="F:2-dehydropantoate 2-reductase activity"/>
    <property type="evidence" value="ECO:0007669"/>
    <property type="project" value="UniProtKB-EC"/>
</dbReference>
<dbReference type="PANTHER" id="PTHR21708:SF40">
    <property type="entry name" value="REDUCTASE FAMILY PROTEIN, PUTATIVE (AFU_ORTHOLOGUE AFUA_2G14497)-RELATED"/>
    <property type="match status" value="1"/>
</dbReference>
<dbReference type="HOGENOM" id="CLU_031468_2_0_1"/>
<sequence length="319" mass="35412">MSDHVDILLYGLGAIGSFYAFILSIPPQVQLSVVCRSNYEAVKARGLQITSENHGQHTITPVQVLRDPSEAGKTFDYIVCAHKAIDQDAVPKRLAPAVGPNTTLVIIQNGVGNEDPFRASFPNNTILSCVTWVGATQASPGVIKHTKSEDMQIGLFPNTSLDSSREQQRLQAFARLLTEGKTVFQVVPNVQIQRWEKVVWNAAWNSLTSMTLLSTHDWLNSSEDATPMTRQLMREVIDVARACHVPLEYDLIDRLNAKILAMPPIGSSMRTDVENGRPLEVDVILGTPVRRAKEKGIQVPVLQTLYTVMRGIDMRMRNQ</sequence>
<dbReference type="eggNOG" id="ENOG502RYJ0">
    <property type="taxonomic scope" value="Eukaryota"/>
</dbReference>
<feature type="domain" description="Ketopantoate reductase C-terminal" evidence="7">
    <location>
        <begin position="189"/>
        <end position="312"/>
    </location>
</feature>
<dbReference type="Pfam" id="PF08546">
    <property type="entry name" value="ApbA_C"/>
    <property type="match status" value="1"/>
</dbReference>
<dbReference type="InterPro" id="IPR003710">
    <property type="entry name" value="ApbA"/>
</dbReference>
<dbReference type="VEuPathDB" id="FungiDB:HMPREF1541_08504"/>
<dbReference type="AlphaFoldDB" id="W2RI81"/>
<organism evidence="8 9">
    <name type="scientific">Cyphellophora europaea (strain CBS 101466)</name>
    <name type="common">Phialophora europaea</name>
    <dbReference type="NCBI Taxonomy" id="1220924"/>
    <lineage>
        <taxon>Eukaryota</taxon>
        <taxon>Fungi</taxon>
        <taxon>Dikarya</taxon>
        <taxon>Ascomycota</taxon>
        <taxon>Pezizomycotina</taxon>
        <taxon>Eurotiomycetes</taxon>
        <taxon>Chaetothyriomycetidae</taxon>
        <taxon>Chaetothyriales</taxon>
        <taxon>Cyphellophoraceae</taxon>
        <taxon>Cyphellophora</taxon>
    </lineage>
</organism>
<keyword evidence="5" id="KW-0472">Membrane</keyword>
<keyword evidence="9" id="KW-1185">Reference proteome</keyword>
<dbReference type="Gene3D" id="3.40.50.720">
    <property type="entry name" value="NAD(P)-binding Rossmann-like Domain"/>
    <property type="match status" value="1"/>
</dbReference>
<dbReference type="OrthoDB" id="3609at2759"/>
<accession>W2RI81</accession>
<protein>
    <recommendedName>
        <fullName evidence="4">2-dehydropantoate 2-reductase</fullName>
        <ecNumber evidence="4">1.1.1.169</ecNumber>
    </recommendedName>
    <alternativeName>
        <fullName evidence="4">Ketopantoate reductase</fullName>
    </alternativeName>
</protein>
<dbReference type="EMBL" id="KB822725">
    <property type="protein sequence ID" value="ETN36227.1"/>
    <property type="molecule type" value="Genomic_DNA"/>
</dbReference>
<keyword evidence="2 4" id="KW-0521">NADP</keyword>
<dbReference type="RefSeq" id="XP_008721045.1">
    <property type="nucleotide sequence ID" value="XM_008722823.1"/>
</dbReference>
<evidence type="ECO:0000256" key="2">
    <source>
        <dbReference type="ARBA" id="ARBA00022857"/>
    </source>
</evidence>
<dbReference type="FunFam" id="3.40.50.720:FF:000609">
    <property type="entry name" value="2-dehydropantoate 2-reductase"/>
    <property type="match status" value="1"/>
</dbReference>
<dbReference type="Proteomes" id="UP000030752">
    <property type="component" value="Unassembled WGS sequence"/>
</dbReference>
<dbReference type="InParanoid" id="W2RI81"/>
<evidence type="ECO:0000256" key="4">
    <source>
        <dbReference type="RuleBase" id="RU362068"/>
    </source>
</evidence>
<dbReference type="SUPFAM" id="SSF51735">
    <property type="entry name" value="NAD(P)-binding Rossmann-fold domains"/>
    <property type="match status" value="1"/>
</dbReference>
<gene>
    <name evidence="8" type="ORF">HMPREF1541_08504</name>
</gene>
<feature type="transmembrane region" description="Helical" evidence="5">
    <location>
        <begin position="7"/>
        <end position="25"/>
    </location>
</feature>
<dbReference type="PANTHER" id="PTHR21708">
    <property type="entry name" value="PROBABLE 2-DEHYDROPANTOATE 2-REDUCTASE"/>
    <property type="match status" value="1"/>
</dbReference>
<dbReference type="STRING" id="1220924.W2RI81"/>